<sequence length="590" mass="65202">MAKLNIKNNETAVYAVGGLGEIGKNTYGVQFQDEIIMIDAGIKFPEDELLGIDYVIPDYSYLKQNESKIKALVITHGHEDHIGGIPFLLQQIHVPIYAGPLPMALIKNKLEEHGLLETTELHEIDEDTVLKFRKTSVSFFRTTHSIPDTLGVAVKTPSGTIVQTGDFKFDLTPINTPAPNLQKMAKLGEEGVLCLLSDSTNAERPEFTKSERWVSHSIHKLFDKIDGRIIFATFASNISRIEQAAEAAIEHHRKIAVFGRSMEAALVNGRELGYLNIPDDVLVDASELRNIPANETLILCTGSQGEPMAALSRIANGTHRQISIQPNDTVIFSSNPIPGNTTSVNRVINELEEAGAEVIHGAVNNIHTSGHGGQVDQELMLRLIKPKYFMPIHGEYRMQKIHTQLAQLCDVPEDHTFILQNGDVLALTADSARVAGHFNAGDVYVDGNGVGDIGNVVLHDRQMLSEEGLVVAVATIDLKNKEIQAGPDLLSRGFVYMRESGDMINEGRRRVFRTIRRAMRDDNATEASIRTAIIDDLQSFLYEKTERHPMILPELIMTSTNAPHKKAATHRNSPARREVNAKAETQATNE</sequence>
<feature type="binding site" evidence="12">
    <location>
        <position position="393"/>
    </location>
    <ligand>
        <name>Zn(2+)</name>
        <dbReference type="ChEBI" id="CHEBI:29105"/>
        <label>1</label>
        <note>catalytic</note>
    </ligand>
</feature>
<feature type="active site" description="Proton donor" evidence="10">
    <location>
        <position position="198"/>
    </location>
</feature>
<dbReference type="Gene3D" id="3.10.20.580">
    <property type="match status" value="1"/>
</dbReference>
<organism evidence="15 16">
    <name type="scientific">Furfurilactobacillus rossiae DSM 15814</name>
    <dbReference type="NCBI Taxonomy" id="1114972"/>
    <lineage>
        <taxon>Bacteria</taxon>
        <taxon>Bacillati</taxon>
        <taxon>Bacillota</taxon>
        <taxon>Bacilli</taxon>
        <taxon>Lactobacillales</taxon>
        <taxon>Lactobacillaceae</taxon>
        <taxon>Furfurilactobacillus</taxon>
    </lineage>
</organism>
<dbReference type="SMART" id="SM00849">
    <property type="entry name" value="Lactamase_B"/>
    <property type="match status" value="1"/>
</dbReference>
<dbReference type="Pfam" id="PF22505">
    <property type="entry name" value="RNase_J_b_CASP"/>
    <property type="match status" value="1"/>
</dbReference>
<dbReference type="eggNOG" id="COG0595">
    <property type="taxonomic scope" value="Bacteria"/>
</dbReference>
<dbReference type="Gene3D" id="3.40.50.10710">
    <property type="entry name" value="Metallo-hydrolase/oxidoreductase"/>
    <property type="match status" value="1"/>
</dbReference>
<evidence type="ECO:0000256" key="6">
    <source>
        <dbReference type="ARBA" id="ARBA00022833"/>
    </source>
</evidence>
<dbReference type="InterPro" id="IPR030854">
    <property type="entry name" value="RNase_J_bac"/>
</dbReference>
<dbReference type="EMBL" id="AZFF01000001">
    <property type="protein sequence ID" value="KRL57051.1"/>
    <property type="molecule type" value="Genomic_DNA"/>
</dbReference>
<keyword evidence="16" id="KW-1185">Reference proteome</keyword>
<dbReference type="OrthoDB" id="9758375at2"/>
<dbReference type="PANTHER" id="PTHR43694">
    <property type="entry name" value="RIBONUCLEASE J"/>
    <property type="match status" value="1"/>
</dbReference>
<dbReference type="PATRIC" id="fig|1114972.6.peg.55"/>
<comment type="subunit">
    <text evidence="9">Homodimer, may be a subunit of the RNA degradosome.</text>
</comment>
<comment type="caution">
    <text evidence="15">The sequence shown here is derived from an EMBL/GenBank/DDBJ whole genome shotgun (WGS) entry which is preliminary data.</text>
</comment>
<keyword evidence="12" id="KW-0106">Calcium</keyword>
<dbReference type="InterPro" id="IPR036866">
    <property type="entry name" value="RibonucZ/Hydroxyglut_hydro"/>
</dbReference>
<dbReference type="InterPro" id="IPR055132">
    <property type="entry name" value="RNase_J_b_CASP"/>
</dbReference>
<comment type="similarity">
    <text evidence="9">Belongs to the metallo-beta-lactamase superfamily. RNA-metabolizing metallo-beta-lactamase-like family. Bacterial RNase J subfamily.</text>
</comment>
<dbReference type="STRING" id="1114972.FD35_GL000057"/>
<feature type="binding site" evidence="12">
    <location>
        <position position="76"/>
    </location>
    <ligand>
        <name>Zn(2+)</name>
        <dbReference type="ChEBI" id="CHEBI:29105"/>
        <label>1</label>
        <note>catalytic</note>
    </ligand>
</feature>
<accession>A0A0R1RVA9</accession>
<evidence type="ECO:0000259" key="14">
    <source>
        <dbReference type="SMART" id="SM00849"/>
    </source>
</evidence>
<feature type="binding site" evidence="12">
    <location>
        <position position="144"/>
    </location>
    <ligand>
        <name>Zn(2+)</name>
        <dbReference type="ChEBI" id="CHEBI:29105"/>
        <label>1</label>
        <note>catalytic</note>
    </ligand>
</feature>
<keyword evidence="4 9" id="KW-0255">Endonuclease</keyword>
<dbReference type="AlphaFoldDB" id="A0A0R1RVA9"/>
<feature type="binding site" evidence="12">
    <location>
        <position position="81"/>
    </location>
    <ligand>
        <name>Zn(2+)</name>
        <dbReference type="ChEBI" id="CHEBI:29105"/>
        <label>1</label>
        <note>catalytic</note>
    </ligand>
</feature>
<dbReference type="GO" id="GO:0004534">
    <property type="term" value="F:5'-3' RNA exonuclease activity"/>
    <property type="evidence" value="ECO:0007669"/>
    <property type="project" value="UniProtKB-UniRule"/>
</dbReference>
<dbReference type="GO" id="GO:0008270">
    <property type="term" value="F:zinc ion binding"/>
    <property type="evidence" value="ECO:0007669"/>
    <property type="project" value="InterPro"/>
</dbReference>
<evidence type="ECO:0000256" key="5">
    <source>
        <dbReference type="ARBA" id="ARBA00022801"/>
    </source>
</evidence>
<dbReference type="Pfam" id="PF17770">
    <property type="entry name" value="RNase_J_C"/>
    <property type="match status" value="1"/>
</dbReference>
<name>A0A0R1RVA9_9LACO</name>
<feature type="binding site" evidence="12">
    <location>
        <position position="166"/>
    </location>
    <ligand>
        <name>Zn(2+)</name>
        <dbReference type="ChEBI" id="CHEBI:29105"/>
        <label>1</label>
        <note>catalytic</note>
    </ligand>
</feature>
<dbReference type="InterPro" id="IPR004613">
    <property type="entry name" value="RNase_J"/>
</dbReference>
<feature type="active site" description="Proton acceptor" evidence="10">
    <location>
        <position position="371"/>
    </location>
</feature>
<keyword evidence="7 9" id="KW-0269">Exonuclease</keyword>
<dbReference type="Gene3D" id="3.60.15.10">
    <property type="entry name" value="Ribonuclease Z/Hydroxyacylglutathione hydrolase-like"/>
    <property type="match status" value="1"/>
</dbReference>
<comment type="function">
    <text evidence="9">An RNase that has 5'-3' exonuclease and possibly endonuclease activity. Involved in maturation of rRNA and in some organisms also mRNA maturation and/or decay.</text>
</comment>
<feature type="binding site" evidence="12">
    <location>
        <position position="78"/>
    </location>
    <ligand>
        <name>Zn(2+)</name>
        <dbReference type="ChEBI" id="CHEBI:29105"/>
        <label>2</label>
        <note>catalytic</note>
    </ligand>
</feature>
<evidence type="ECO:0000256" key="1">
    <source>
        <dbReference type="ARBA" id="ARBA00022490"/>
    </source>
</evidence>
<keyword evidence="9" id="KW-0698">rRNA processing</keyword>
<dbReference type="GO" id="GO:0004521">
    <property type="term" value="F:RNA endonuclease activity"/>
    <property type="evidence" value="ECO:0007669"/>
    <property type="project" value="UniProtKB-UniRule"/>
</dbReference>
<dbReference type="InterPro" id="IPR001279">
    <property type="entry name" value="Metallo-B-lactamas"/>
</dbReference>
<feature type="binding site" evidence="9 11">
    <location>
        <begin position="367"/>
        <end position="371"/>
    </location>
    <ligand>
        <name>substrate</name>
    </ligand>
</feature>
<dbReference type="InterPro" id="IPR041636">
    <property type="entry name" value="RNase_J_C"/>
</dbReference>
<keyword evidence="6 12" id="KW-0862">Zinc</keyword>
<dbReference type="Pfam" id="PF07521">
    <property type="entry name" value="RMMBL"/>
    <property type="match status" value="1"/>
</dbReference>
<comment type="cofactor">
    <cofactor evidence="12">
        <name>Zn(2+)</name>
        <dbReference type="ChEBI" id="CHEBI:29105"/>
    </cofactor>
    <text evidence="12">Binds 2 Zn(2+) ions per subunit. It is not clear if Zn(2+) or Mg(2+) is physiologically important.</text>
</comment>
<keyword evidence="3 12" id="KW-0479">Metal-binding</keyword>
<evidence type="ECO:0000313" key="16">
    <source>
        <dbReference type="Proteomes" id="UP000051999"/>
    </source>
</evidence>
<dbReference type="PANTHER" id="PTHR43694:SF1">
    <property type="entry name" value="RIBONUCLEASE J"/>
    <property type="match status" value="1"/>
</dbReference>
<dbReference type="PROSITE" id="PS01292">
    <property type="entry name" value="UPF0036"/>
    <property type="match status" value="1"/>
</dbReference>
<proteinExistence type="inferred from homology"/>
<dbReference type="SUPFAM" id="SSF56281">
    <property type="entry name" value="Metallo-hydrolase/oxidoreductase"/>
    <property type="match status" value="1"/>
</dbReference>
<dbReference type="RefSeq" id="WP_017262051.1">
    <property type="nucleotide sequence ID" value="NZ_AUAW01000001.1"/>
</dbReference>
<dbReference type="NCBIfam" id="TIGR00649">
    <property type="entry name" value="MG423"/>
    <property type="match status" value="1"/>
</dbReference>
<dbReference type="PIRSF" id="PIRSF004803">
    <property type="entry name" value="RnjA"/>
    <property type="match status" value="1"/>
</dbReference>
<dbReference type="InterPro" id="IPR001587">
    <property type="entry name" value="RNase_J_CS"/>
</dbReference>
<dbReference type="InterPro" id="IPR042173">
    <property type="entry name" value="RNase_J_2"/>
</dbReference>
<dbReference type="Proteomes" id="UP000051999">
    <property type="component" value="Unassembled WGS sequence"/>
</dbReference>
<evidence type="ECO:0000256" key="7">
    <source>
        <dbReference type="ARBA" id="ARBA00022839"/>
    </source>
</evidence>
<feature type="region of interest" description="Disordered" evidence="13">
    <location>
        <begin position="562"/>
        <end position="590"/>
    </location>
</feature>
<evidence type="ECO:0000256" key="11">
    <source>
        <dbReference type="PIRSR" id="PIRSR004803-2"/>
    </source>
</evidence>
<feature type="binding site" evidence="12">
    <location>
        <position position="51"/>
    </location>
    <ligand>
        <name>Ca(2+)</name>
        <dbReference type="ChEBI" id="CHEBI:29108"/>
    </ligand>
</feature>
<feature type="binding site" evidence="12">
    <location>
        <position position="80"/>
    </location>
    <ligand>
        <name>Zn(2+)</name>
        <dbReference type="ChEBI" id="CHEBI:29105"/>
        <label>1</label>
        <note>catalytic</note>
    </ligand>
</feature>
<dbReference type="HAMAP" id="MF_01491">
    <property type="entry name" value="RNase_J_bact"/>
    <property type="match status" value="1"/>
</dbReference>
<keyword evidence="1 9" id="KW-0963">Cytoplasm</keyword>
<protein>
    <recommendedName>
        <fullName evidence="9">Ribonuclease J</fullName>
        <shortName evidence="9">RNase J</shortName>
        <ecNumber evidence="9">3.1.-.-</ecNumber>
    </recommendedName>
</protein>
<keyword evidence="2 9" id="KW-0540">Nuclease</keyword>
<evidence type="ECO:0000256" key="4">
    <source>
        <dbReference type="ARBA" id="ARBA00022759"/>
    </source>
</evidence>
<dbReference type="GO" id="GO:0003723">
    <property type="term" value="F:RNA binding"/>
    <property type="evidence" value="ECO:0007669"/>
    <property type="project" value="UniProtKB-UniRule"/>
</dbReference>
<evidence type="ECO:0000313" key="15">
    <source>
        <dbReference type="EMBL" id="KRL57051.1"/>
    </source>
</evidence>
<evidence type="ECO:0000256" key="13">
    <source>
        <dbReference type="SAM" id="MobiDB-lite"/>
    </source>
</evidence>
<feature type="binding site" evidence="12">
    <location>
        <position position="53"/>
    </location>
    <ligand>
        <name>Ca(2+)</name>
        <dbReference type="ChEBI" id="CHEBI:29108"/>
    </ligand>
</feature>
<gene>
    <name evidence="9" type="primary">rnj</name>
    <name evidence="15" type="ORF">FD35_GL000057</name>
</gene>
<comment type="cofactor">
    <cofactor evidence="12">
        <name>Ca(2+)</name>
        <dbReference type="ChEBI" id="CHEBI:29108"/>
    </cofactor>
    <text evidence="12">Binds 1 Ca(2+) cation per subunit. Seen in 1 crystal structure, it is not clear if it is physiologically important.</text>
</comment>
<dbReference type="NCBIfam" id="NF047419">
    <property type="entry name" value="RNase_J1_RnjA"/>
    <property type="match status" value="1"/>
</dbReference>
<evidence type="ECO:0000256" key="9">
    <source>
        <dbReference type="HAMAP-Rule" id="MF_01491"/>
    </source>
</evidence>
<evidence type="ECO:0000256" key="2">
    <source>
        <dbReference type="ARBA" id="ARBA00022722"/>
    </source>
</evidence>
<feature type="binding site" evidence="12">
    <location>
        <position position="446"/>
    </location>
    <ligand>
        <name>Ca(2+)</name>
        <dbReference type="ChEBI" id="CHEBI:29108"/>
    </ligand>
</feature>
<dbReference type="Pfam" id="PF00753">
    <property type="entry name" value="Lactamase_B"/>
    <property type="match status" value="1"/>
</dbReference>
<evidence type="ECO:0000256" key="3">
    <source>
        <dbReference type="ARBA" id="ARBA00022723"/>
    </source>
</evidence>
<dbReference type="InterPro" id="IPR011108">
    <property type="entry name" value="RMMBL"/>
</dbReference>
<dbReference type="GO" id="GO:0006364">
    <property type="term" value="P:rRNA processing"/>
    <property type="evidence" value="ECO:0007669"/>
    <property type="project" value="UniProtKB-UniRule"/>
</dbReference>
<evidence type="ECO:0000256" key="12">
    <source>
        <dbReference type="PIRSR" id="PIRSR004803-3"/>
    </source>
</evidence>
<dbReference type="EC" id="3.1.-.-" evidence="9"/>
<dbReference type="GO" id="GO:0005737">
    <property type="term" value="C:cytoplasm"/>
    <property type="evidence" value="ECO:0007669"/>
    <property type="project" value="UniProtKB-SubCell"/>
</dbReference>
<evidence type="ECO:0000256" key="8">
    <source>
        <dbReference type="ARBA" id="ARBA00022884"/>
    </source>
</evidence>
<comment type="subcellular location">
    <subcellularLocation>
        <location evidence="9">Cytoplasm</location>
    </subcellularLocation>
</comment>
<feature type="domain" description="Metallo-beta-lactamase" evidence="14">
    <location>
        <begin position="23"/>
        <end position="218"/>
    </location>
</feature>
<feature type="binding site" evidence="11">
    <location>
        <begin position="235"/>
        <end position="237"/>
    </location>
    <ligand>
        <name>substrate</name>
    </ligand>
</feature>
<reference evidence="15 16" key="1">
    <citation type="journal article" date="2015" name="Genome Announc.">
        <title>Expanding the biotechnology potential of lactobacilli through comparative genomics of 213 strains and associated genera.</title>
        <authorList>
            <person name="Sun Z."/>
            <person name="Harris H.M."/>
            <person name="McCann A."/>
            <person name="Guo C."/>
            <person name="Argimon S."/>
            <person name="Zhang W."/>
            <person name="Yang X."/>
            <person name="Jeffery I.B."/>
            <person name="Cooney J.C."/>
            <person name="Kagawa T.F."/>
            <person name="Liu W."/>
            <person name="Song Y."/>
            <person name="Salvetti E."/>
            <person name="Wrobel A."/>
            <person name="Rasinkangas P."/>
            <person name="Parkhill J."/>
            <person name="Rea M.C."/>
            <person name="O'Sullivan O."/>
            <person name="Ritari J."/>
            <person name="Douillard F.P."/>
            <person name="Paul Ross R."/>
            <person name="Yang R."/>
            <person name="Briner A.E."/>
            <person name="Felis G.E."/>
            <person name="de Vos W.M."/>
            <person name="Barrangou R."/>
            <person name="Klaenhammer T.R."/>
            <person name="Caufield P.W."/>
            <person name="Cui Y."/>
            <person name="Zhang H."/>
            <person name="O'Toole P.W."/>
        </authorList>
    </citation>
    <scope>NUCLEOTIDE SEQUENCE [LARGE SCALE GENOMIC DNA]</scope>
    <source>
        <strain evidence="15 16">DSM 15814</strain>
    </source>
</reference>
<dbReference type="CDD" id="cd07714">
    <property type="entry name" value="RNaseJ_MBL-fold"/>
    <property type="match status" value="1"/>
</dbReference>
<keyword evidence="8 9" id="KW-0694">RNA-binding</keyword>
<keyword evidence="5 9" id="KW-0378">Hydrolase</keyword>
<evidence type="ECO:0000256" key="10">
    <source>
        <dbReference type="PIRSR" id="PIRSR004803-1"/>
    </source>
</evidence>